<dbReference type="Pfam" id="PF02525">
    <property type="entry name" value="Flavodoxin_2"/>
    <property type="match status" value="1"/>
</dbReference>
<dbReference type="EC" id="1.6.5.-" evidence="6"/>
<comment type="catalytic activity">
    <reaction evidence="6">
        <text>2 a quinone + NADH + H(+) = 2 a 1,4-benzosemiquinone + NAD(+)</text>
        <dbReference type="Rhea" id="RHEA:65952"/>
        <dbReference type="ChEBI" id="CHEBI:15378"/>
        <dbReference type="ChEBI" id="CHEBI:57540"/>
        <dbReference type="ChEBI" id="CHEBI:57945"/>
        <dbReference type="ChEBI" id="CHEBI:132124"/>
        <dbReference type="ChEBI" id="CHEBI:134225"/>
    </reaction>
</comment>
<sequence>MSKPVILQIDASARKAGSVTRELTGAIATQLLNRSPDAKVLIRDVSQGLPFLDEEWVGANFTDPAERTAAQRLKLALSDTLVAELIAADTIIVGVPVYNFSIPAALKAWVDLIARAKETFKYTQNGPVGLLEGKKAYLAVASGGTKVGSEIDFAVNYLKHMLGFVGINDVTIIAADQLMMDPAKQEVALAQTRELAA</sequence>
<keyword evidence="4 6" id="KW-0520">NAD</keyword>
<proteinExistence type="inferred from homology"/>
<comment type="caution">
    <text evidence="8">The sequence shown here is derived from an EMBL/GenBank/DDBJ whole genome shotgun (WGS) entry which is preliminary data.</text>
</comment>
<dbReference type="PANTHER" id="PTHR43741">
    <property type="entry name" value="FMN-DEPENDENT NADH-AZOREDUCTASE 1"/>
    <property type="match status" value="1"/>
</dbReference>
<dbReference type="InterPro" id="IPR003680">
    <property type="entry name" value="Flavodoxin_fold"/>
</dbReference>
<evidence type="ECO:0000256" key="2">
    <source>
        <dbReference type="ARBA" id="ARBA00022643"/>
    </source>
</evidence>
<evidence type="ECO:0000313" key="8">
    <source>
        <dbReference type="EMBL" id="POF29585.1"/>
    </source>
</evidence>
<comment type="cofactor">
    <cofactor evidence="6">
        <name>FMN</name>
        <dbReference type="ChEBI" id="CHEBI:58210"/>
    </cofactor>
    <text evidence="6">Binds 1 FMN per subunit.</text>
</comment>
<dbReference type="InterPro" id="IPR050104">
    <property type="entry name" value="FMN-dep_NADH:Q_OxRdtase_AzoR1"/>
</dbReference>
<dbReference type="GO" id="GO:0009055">
    <property type="term" value="F:electron transfer activity"/>
    <property type="evidence" value="ECO:0007669"/>
    <property type="project" value="UniProtKB-UniRule"/>
</dbReference>
<accession>A0A2S3UPE6</accession>
<comment type="caution">
    <text evidence="6">Lacks conserved residue(s) required for the propagation of feature annotation.</text>
</comment>
<dbReference type="AlphaFoldDB" id="A0A2S3UPE6"/>
<evidence type="ECO:0000256" key="4">
    <source>
        <dbReference type="ARBA" id="ARBA00023027"/>
    </source>
</evidence>
<evidence type="ECO:0000259" key="7">
    <source>
        <dbReference type="Pfam" id="PF02525"/>
    </source>
</evidence>
<dbReference type="GO" id="GO:0016655">
    <property type="term" value="F:oxidoreductase activity, acting on NAD(P)H, quinone or similar compound as acceptor"/>
    <property type="evidence" value="ECO:0007669"/>
    <property type="project" value="InterPro"/>
</dbReference>
<dbReference type="OrthoDB" id="9787136at2"/>
<dbReference type="RefSeq" id="WP_103223652.1">
    <property type="nucleotide sequence ID" value="NZ_PPCN01000008.1"/>
</dbReference>
<dbReference type="PANTHER" id="PTHR43741:SF4">
    <property type="entry name" value="FMN-DEPENDENT NADH:QUINONE OXIDOREDUCTASE"/>
    <property type="match status" value="1"/>
</dbReference>
<gene>
    <name evidence="6" type="primary">azoR</name>
    <name evidence="8" type="ORF">CLV41_1088</name>
</gene>
<evidence type="ECO:0000256" key="3">
    <source>
        <dbReference type="ARBA" id="ARBA00023002"/>
    </source>
</evidence>
<name>A0A2S3UPE6_9HYPH</name>
<keyword evidence="1 6" id="KW-0285">Flavoprotein</keyword>
<reference evidence="8 9" key="1">
    <citation type="submission" date="2018-01" db="EMBL/GenBank/DDBJ databases">
        <title>Genomic Encyclopedia of Archaeal and Bacterial Type Strains, Phase II (KMG-II): from individual species to whole genera.</title>
        <authorList>
            <person name="Goeker M."/>
        </authorList>
    </citation>
    <scope>NUCLEOTIDE SEQUENCE [LARGE SCALE GENOMIC DNA]</scope>
    <source>
        <strain evidence="8 9">DSM 17023</strain>
    </source>
</reference>
<dbReference type="EMBL" id="PPCN01000008">
    <property type="protein sequence ID" value="POF29585.1"/>
    <property type="molecule type" value="Genomic_DNA"/>
</dbReference>
<dbReference type="EC" id="1.7.1.17" evidence="6"/>
<organism evidence="8 9">
    <name type="scientific">Roseibium marinum</name>
    <dbReference type="NCBI Taxonomy" id="281252"/>
    <lineage>
        <taxon>Bacteria</taxon>
        <taxon>Pseudomonadati</taxon>
        <taxon>Pseudomonadota</taxon>
        <taxon>Alphaproteobacteria</taxon>
        <taxon>Hyphomicrobiales</taxon>
        <taxon>Stappiaceae</taxon>
        <taxon>Roseibium</taxon>
    </lineage>
</organism>
<keyword evidence="2 6" id="KW-0288">FMN</keyword>
<dbReference type="GO" id="GO:0016652">
    <property type="term" value="F:oxidoreductase activity, acting on NAD(P)H as acceptor"/>
    <property type="evidence" value="ECO:0007669"/>
    <property type="project" value="UniProtKB-UniRule"/>
</dbReference>
<protein>
    <recommendedName>
        <fullName evidence="6">FMN dependent NADH:quinone oxidoreductase</fullName>
        <ecNumber evidence="6">1.6.5.-</ecNumber>
    </recommendedName>
    <alternativeName>
        <fullName evidence="6">Azo-dye reductase</fullName>
    </alternativeName>
    <alternativeName>
        <fullName evidence="6">FMN-dependent NADH-azo compound oxidoreductase</fullName>
    </alternativeName>
    <alternativeName>
        <fullName evidence="6">FMN-dependent NADH-azoreductase</fullName>
        <ecNumber evidence="6">1.7.1.17</ecNumber>
    </alternativeName>
</protein>
<feature type="domain" description="Flavodoxin-like fold" evidence="7">
    <location>
        <begin position="6"/>
        <end position="193"/>
    </location>
</feature>
<comment type="catalytic activity">
    <reaction evidence="5">
        <text>N,N-dimethyl-1,4-phenylenediamine + anthranilate + 2 NAD(+) = 2-(4-dimethylaminophenyl)diazenylbenzoate + 2 NADH + 2 H(+)</text>
        <dbReference type="Rhea" id="RHEA:55872"/>
        <dbReference type="ChEBI" id="CHEBI:15378"/>
        <dbReference type="ChEBI" id="CHEBI:15783"/>
        <dbReference type="ChEBI" id="CHEBI:16567"/>
        <dbReference type="ChEBI" id="CHEBI:57540"/>
        <dbReference type="ChEBI" id="CHEBI:57945"/>
        <dbReference type="ChEBI" id="CHEBI:71579"/>
        <dbReference type="EC" id="1.7.1.17"/>
    </reaction>
    <physiologicalReaction direction="right-to-left" evidence="5">
        <dbReference type="Rhea" id="RHEA:55874"/>
    </physiologicalReaction>
</comment>
<evidence type="ECO:0000256" key="5">
    <source>
        <dbReference type="ARBA" id="ARBA00048542"/>
    </source>
</evidence>
<dbReference type="Proteomes" id="UP000236959">
    <property type="component" value="Unassembled WGS sequence"/>
</dbReference>
<comment type="function">
    <text evidence="6">Quinone reductase that provides resistance to thiol-specific stress caused by electrophilic quinones.</text>
</comment>
<dbReference type="InterPro" id="IPR023048">
    <property type="entry name" value="NADH:quinone_OxRdtase_FMN_depd"/>
</dbReference>
<evidence type="ECO:0000256" key="6">
    <source>
        <dbReference type="HAMAP-Rule" id="MF_01216"/>
    </source>
</evidence>
<evidence type="ECO:0000256" key="1">
    <source>
        <dbReference type="ARBA" id="ARBA00022630"/>
    </source>
</evidence>
<feature type="binding site" evidence="6">
    <location>
        <position position="12"/>
    </location>
    <ligand>
        <name>FMN</name>
        <dbReference type="ChEBI" id="CHEBI:58210"/>
    </ligand>
</feature>
<dbReference type="HAMAP" id="MF_01216">
    <property type="entry name" value="Azoreductase_type1"/>
    <property type="match status" value="1"/>
</dbReference>
<dbReference type="SUPFAM" id="SSF52218">
    <property type="entry name" value="Flavoproteins"/>
    <property type="match status" value="1"/>
</dbReference>
<comment type="function">
    <text evidence="6">Also exhibits azoreductase activity. Catalyzes the reductive cleavage of the azo bond in aromatic azo compounds to the corresponding amines.</text>
</comment>
<dbReference type="GO" id="GO:0010181">
    <property type="term" value="F:FMN binding"/>
    <property type="evidence" value="ECO:0007669"/>
    <property type="project" value="UniProtKB-UniRule"/>
</dbReference>
<keyword evidence="3 6" id="KW-0560">Oxidoreductase</keyword>
<dbReference type="InterPro" id="IPR029039">
    <property type="entry name" value="Flavoprotein-like_sf"/>
</dbReference>
<comment type="subunit">
    <text evidence="6">Homodimer.</text>
</comment>
<dbReference type="Gene3D" id="3.40.50.360">
    <property type="match status" value="1"/>
</dbReference>
<comment type="similarity">
    <text evidence="6">Belongs to the azoreductase type 1 family.</text>
</comment>
<keyword evidence="9" id="KW-1185">Reference proteome</keyword>
<evidence type="ECO:0000313" key="9">
    <source>
        <dbReference type="Proteomes" id="UP000236959"/>
    </source>
</evidence>